<evidence type="ECO:0000256" key="1">
    <source>
        <dbReference type="ARBA" id="ARBA00004418"/>
    </source>
</evidence>
<feature type="chain" id="PRO_5020909553" evidence="3">
    <location>
        <begin position="32"/>
        <end position="656"/>
    </location>
</feature>
<gene>
    <name evidence="5" type="ORF">A8950_0128</name>
</gene>
<dbReference type="InterPro" id="IPR000914">
    <property type="entry name" value="SBP_5_dom"/>
</dbReference>
<evidence type="ECO:0000256" key="2">
    <source>
        <dbReference type="ARBA" id="ARBA00005695"/>
    </source>
</evidence>
<dbReference type="SUPFAM" id="SSF53850">
    <property type="entry name" value="Periplasmic binding protein-like II"/>
    <property type="match status" value="1"/>
</dbReference>
<keyword evidence="3" id="KW-0732">Signal</keyword>
<dbReference type="EMBL" id="SNYW01000001">
    <property type="protein sequence ID" value="TDQ86436.1"/>
    <property type="molecule type" value="Genomic_DNA"/>
</dbReference>
<organism evidence="5 6">
    <name type="scientific">Dongia mobilis</name>
    <dbReference type="NCBI Taxonomy" id="578943"/>
    <lineage>
        <taxon>Bacteria</taxon>
        <taxon>Pseudomonadati</taxon>
        <taxon>Pseudomonadota</taxon>
        <taxon>Alphaproteobacteria</taxon>
        <taxon>Rhodospirillales</taxon>
        <taxon>Dongiaceae</taxon>
        <taxon>Dongia</taxon>
    </lineage>
</organism>
<protein>
    <submittedName>
        <fullName evidence="5">Peptide/nickel transport system substrate-binding protein</fullName>
    </submittedName>
</protein>
<feature type="signal peptide" evidence="3">
    <location>
        <begin position="1"/>
        <end position="31"/>
    </location>
</feature>
<accession>A0A4R6WT50</accession>
<dbReference type="Gene3D" id="3.10.105.10">
    <property type="entry name" value="Dipeptide-binding Protein, Domain 3"/>
    <property type="match status" value="1"/>
</dbReference>
<dbReference type="AlphaFoldDB" id="A0A4R6WT50"/>
<dbReference type="PANTHER" id="PTHR30290">
    <property type="entry name" value="PERIPLASMIC BINDING COMPONENT OF ABC TRANSPORTER"/>
    <property type="match status" value="1"/>
</dbReference>
<keyword evidence="6" id="KW-1185">Reference proteome</keyword>
<dbReference type="Proteomes" id="UP000295783">
    <property type="component" value="Unassembled WGS sequence"/>
</dbReference>
<dbReference type="PANTHER" id="PTHR30290:SF62">
    <property type="entry name" value="OLIGOPEPTIDE ABC TRANSPORTER, PERIPLASMIC OLIGOPEPTIDE-BINDING PROTEIN"/>
    <property type="match status" value="1"/>
</dbReference>
<dbReference type="OrthoDB" id="9803988at2"/>
<evidence type="ECO:0000313" key="6">
    <source>
        <dbReference type="Proteomes" id="UP000295783"/>
    </source>
</evidence>
<comment type="caution">
    <text evidence="5">The sequence shown here is derived from an EMBL/GenBank/DDBJ whole genome shotgun (WGS) entry which is preliminary data.</text>
</comment>
<reference evidence="5 6" key="1">
    <citation type="submission" date="2019-03" db="EMBL/GenBank/DDBJ databases">
        <title>Genomic Encyclopedia of Type Strains, Phase III (KMG-III): the genomes of soil and plant-associated and newly described type strains.</title>
        <authorList>
            <person name="Whitman W."/>
        </authorList>
    </citation>
    <scope>NUCLEOTIDE SEQUENCE [LARGE SCALE GENOMIC DNA]</scope>
    <source>
        <strain evidence="5 6">CGMCC 1.7660</strain>
    </source>
</reference>
<dbReference type="Pfam" id="PF00496">
    <property type="entry name" value="SBP_bac_5"/>
    <property type="match status" value="1"/>
</dbReference>
<dbReference type="RefSeq" id="WP_133611548.1">
    <property type="nucleotide sequence ID" value="NZ_SNYW01000001.1"/>
</dbReference>
<dbReference type="InterPro" id="IPR039424">
    <property type="entry name" value="SBP_5"/>
</dbReference>
<comment type="subcellular location">
    <subcellularLocation>
        <location evidence="1">Periplasm</location>
    </subcellularLocation>
</comment>
<evidence type="ECO:0000256" key="3">
    <source>
        <dbReference type="SAM" id="SignalP"/>
    </source>
</evidence>
<evidence type="ECO:0000259" key="4">
    <source>
        <dbReference type="Pfam" id="PF00496"/>
    </source>
</evidence>
<comment type="similarity">
    <text evidence="2">Belongs to the bacterial solute-binding protein 5 family.</text>
</comment>
<sequence length="656" mass="74782">MKHLRARISRVLGLVLAAPAVLALATLPALAAEGARFIGAPLFAEAEKAGDLPPVAERLPEQPLVTDMPAIGRHGGEIRTLMASPKDSRILVAYSYARLVGYDRNFELKPDLLESFEVAEGRIFTLHLRKGHRWSNGKPFTTEDFRFWWEDVANNEELFPVGPPAVLIVDGEKPQVEVIDEFTIRYSWSQPNTEFLPALAGATPLYIYQPAKYMKKFHAKYADPAELEAAVKDSGQPSWAALYNRRGNQYRNDNPKLPTLDPWVLRIKPPADRLVFVRNPYYHRVDRNGRQLPYLDQVVMDVADSKLIPAKVAAGESDLQARYLRFDNYTFLKKAEKEGRFALHLWEDSRGSNFALFPNLNCNDEEWRKLNRDVRFRRALSLGVNRHEINQAIYYGLGKEGANTVQEMSPLFRSQYRLSWSVFDLSTANRLLDEIGLTERDDEGYRRLPDGRRMTIIIETAGESTEETDILQLIKDSWRELGIDIFTKPSQREVFRDRIFTGETIMSVSFGVDNGIPTPDMSPKEFAPSTQQQYMWPKWGQYIETQGASGTPIDLPEAQELADLLAQWRGSADADERREIWDRILAIWSEQVYSIGTVTNIPQPVIVDKSIRNLPDQGMWAWDPGAHFGVYRIDCLWRELAPEALASLSPVEDRLQ</sequence>
<dbReference type="GO" id="GO:1904680">
    <property type="term" value="F:peptide transmembrane transporter activity"/>
    <property type="evidence" value="ECO:0007669"/>
    <property type="project" value="TreeGrafter"/>
</dbReference>
<name>A0A4R6WT50_9PROT</name>
<evidence type="ECO:0000313" key="5">
    <source>
        <dbReference type="EMBL" id="TDQ86436.1"/>
    </source>
</evidence>
<dbReference type="GO" id="GO:0015833">
    <property type="term" value="P:peptide transport"/>
    <property type="evidence" value="ECO:0007669"/>
    <property type="project" value="TreeGrafter"/>
</dbReference>
<dbReference type="CDD" id="cd08500">
    <property type="entry name" value="PBP2_NikA_DppA_OppA_like_4"/>
    <property type="match status" value="1"/>
</dbReference>
<dbReference type="Gene3D" id="3.40.190.10">
    <property type="entry name" value="Periplasmic binding protein-like II"/>
    <property type="match status" value="1"/>
</dbReference>
<proteinExistence type="inferred from homology"/>
<feature type="domain" description="Solute-binding protein family 5" evidence="4">
    <location>
        <begin position="107"/>
        <end position="530"/>
    </location>
</feature>